<dbReference type="Pfam" id="PF05521">
    <property type="entry name" value="Phage_HCP"/>
    <property type="match status" value="1"/>
</dbReference>
<dbReference type="EMBL" id="AP028654">
    <property type="protein sequence ID" value="BEP28811.1"/>
    <property type="molecule type" value="Genomic_DNA"/>
</dbReference>
<organism evidence="1 2">
    <name type="scientific">Helicovermis profundi</name>
    <dbReference type="NCBI Taxonomy" id="3065157"/>
    <lineage>
        <taxon>Bacteria</taxon>
        <taxon>Bacillati</taxon>
        <taxon>Bacillota</taxon>
        <taxon>Clostridia</taxon>
        <taxon>Helicovermis</taxon>
    </lineage>
</organism>
<dbReference type="AlphaFoldDB" id="A0AAU9E2W1"/>
<dbReference type="Proteomes" id="UP001321786">
    <property type="component" value="Chromosome"/>
</dbReference>
<dbReference type="RefSeq" id="WP_338537116.1">
    <property type="nucleotide sequence ID" value="NZ_AP028654.1"/>
</dbReference>
<evidence type="ECO:0008006" key="3">
    <source>
        <dbReference type="Google" id="ProtNLM"/>
    </source>
</evidence>
<evidence type="ECO:0000313" key="2">
    <source>
        <dbReference type="Proteomes" id="UP001321786"/>
    </source>
</evidence>
<dbReference type="InterPro" id="IPR038666">
    <property type="entry name" value="SSP1_head-tail_sf"/>
</dbReference>
<keyword evidence="2" id="KW-1185">Reference proteome</keyword>
<sequence length="111" mass="13112">MNPGKLRHKIEVWKNVASENELLEESIEEALVKKISSQIIPMTGMIKNEQGDTKISGTTHKIRTRYSAGKFIKPDMWFKYKNSKYEIKYILNPFESNRTLEFFCEVIFNYE</sequence>
<dbReference type="KEGG" id="hprf:HLPR_11420"/>
<protein>
    <recommendedName>
        <fullName evidence="3">Head-tail adaptor protein</fullName>
    </recommendedName>
</protein>
<proteinExistence type="predicted"/>
<accession>A0AAU9E2W1</accession>
<evidence type="ECO:0000313" key="1">
    <source>
        <dbReference type="EMBL" id="BEP28811.1"/>
    </source>
</evidence>
<gene>
    <name evidence="1" type="ORF">HLPR_11420</name>
</gene>
<dbReference type="InterPro" id="IPR008767">
    <property type="entry name" value="Phage_SPP1_head-tail_adaptor"/>
</dbReference>
<dbReference type="Gene3D" id="2.40.10.270">
    <property type="entry name" value="Bacteriophage SPP1 head-tail adaptor protein"/>
    <property type="match status" value="1"/>
</dbReference>
<name>A0AAU9E2W1_9FIRM</name>
<reference evidence="1 2" key="1">
    <citation type="submission" date="2023-08" db="EMBL/GenBank/DDBJ databases">
        <title>Helicovermis profunda gen. nov., sp. nov., a novel mesophilic, fermentative bacterium within the Bacillota from a deep-sea hydrothermal vent chimney.</title>
        <authorList>
            <person name="Miyazaki U."/>
            <person name="Mizutani D."/>
            <person name="Hashimoto Y."/>
            <person name="Tame A."/>
            <person name="Sawayama S."/>
            <person name="Miyazaki J."/>
            <person name="Takai K."/>
            <person name="Nakagawa S."/>
        </authorList>
    </citation>
    <scope>NUCLEOTIDE SEQUENCE [LARGE SCALE GENOMIC DNA]</scope>
    <source>
        <strain evidence="1 2">S502</strain>
    </source>
</reference>